<accession>A0A9W7ET17</accession>
<dbReference type="Proteomes" id="UP001165085">
    <property type="component" value="Unassembled WGS sequence"/>
</dbReference>
<evidence type="ECO:0000313" key="4">
    <source>
        <dbReference type="Proteomes" id="UP001165085"/>
    </source>
</evidence>
<evidence type="ECO:0000256" key="1">
    <source>
        <dbReference type="SAM" id="MobiDB-lite"/>
    </source>
</evidence>
<evidence type="ECO:0000313" key="3">
    <source>
        <dbReference type="EMBL" id="GMH90618.1"/>
    </source>
</evidence>
<feature type="region of interest" description="Disordered" evidence="1">
    <location>
        <begin position="217"/>
        <end position="238"/>
    </location>
</feature>
<organism evidence="3 4">
    <name type="scientific">Triparma strigata</name>
    <dbReference type="NCBI Taxonomy" id="1606541"/>
    <lineage>
        <taxon>Eukaryota</taxon>
        <taxon>Sar</taxon>
        <taxon>Stramenopiles</taxon>
        <taxon>Ochrophyta</taxon>
        <taxon>Bolidophyceae</taxon>
        <taxon>Parmales</taxon>
        <taxon>Triparmaceae</taxon>
        <taxon>Triparma</taxon>
    </lineage>
</organism>
<dbReference type="AlphaFoldDB" id="A0A9W7ET17"/>
<keyword evidence="2" id="KW-0732">Signal</keyword>
<protein>
    <submittedName>
        <fullName evidence="3">Uncharacterized protein</fullName>
    </submittedName>
</protein>
<feature type="signal peptide" evidence="2">
    <location>
        <begin position="1"/>
        <end position="17"/>
    </location>
</feature>
<keyword evidence="4" id="KW-1185">Reference proteome</keyword>
<name>A0A9W7ET17_9STRA</name>
<dbReference type="EMBL" id="BRXY01000374">
    <property type="protein sequence ID" value="GMH90618.1"/>
    <property type="molecule type" value="Genomic_DNA"/>
</dbReference>
<proteinExistence type="predicted"/>
<feature type="chain" id="PRO_5040865952" evidence="2">
    <location>
        <begin position="18"/>
        <end position="381"/>
    </location>
</feature>
<gene>
    <name evidence="3" type="ORF">TrST_g4942</name>
</gene>
<feature type="compositionally biased region" description="Polar residues" evidence="1">
    <location>
        <begin position="220"/>
        <end position="232"/>
    </location>
</feature>
<sequence length="381" mass="41853">MIEKLYLLLLFCASTTSFLPQHTTSIAERSAASRRTPAFAVPDSAGFTFDPFGGVSEPPPPDKLPPGLSRFLTQRAVQQQLYYYDLNMDETHSNWLCEFLRPENCSALHVDYHGINALPTKDTSSYLCAILIYPEIEVTIKKPMGCAAGLGRGGTGMGDYNRNSNPYLKPRYFEYTELIRPVAVATSLLEIREQIAAELAEDLAFLVEEDCDEVLDSGEAGTTFSTGPNGETVSKGGGRSSPFRLANYDLLKLLATKEALLRLTEPSSSSSSSSSSSVLRSITSTFMPMINGHNKWAHGGGLPSLADNILGELLSDKSGSNTAARRLLEERNRLARTWQEQMLPTLQQEQTDFKRWHLSCSFSVVADDADTQSGEELSPDE</sequence>
<evidence type="ECO:0000256" key="2">
    <source>
        <dbReference type="SAM" id="SignalP"/>
    </source>
</evidence>
<dbReference type="OrthoDB" id="202710at2759"/>
<reference evidence="4" key="1">
    <citation type="journal article" date="2023" name="Commun. Biol.">
        <title>Genome analysis of Parmales, the sister group of diatoms, reveals the evolutionary specialization of diatoms from phago-mixotrophs to photoautotrophs.</title>
        <authorList>
            <person name="Ban H."/>
            <person name="Sato S."/>
            <person name="Yoshikawa S."/>
            <person name="Yamada K."/>
            <person name="Nakamura Y."/>
            <person name="Ichinomiya M."/>
            <person name="Sato N."/>
            <person name="Blanc-Mathieu R."/>
            <person name="Endo H."/>
            <person name="Kuwata A."/>
            <person name="Ogata H."/>
        </authorList>
    </citation>
    <scope>NUCLEOTIDE SEQUENCE [LARGE SCALE GENOMIC DNA]</scope>
    <source>
        <strain evidence="4">NIES 3701</strain>
    </source>
</reference>
<comment type="caution">
    <text evidence="3">The sequence shown here is derived from an EMBL/GenBank/DDBJ whole genome shotgun (WGS) entry which is preliminary data.</text>
</comment>